<feature type="region of interest" description="Disordered" evidence="1">
    <location>
        <begin position="18"/>
        <end position="39"/>
    </location>
</feature>
<comment type="caution">
    <text evidence="2">The sequence shown here is derived from an EMBL/GenBank/DDBJ whole genome shotgun (WGS) entry which is preliminary data.</text>
</comment>
<feature type="non-terminal residue" evidence="2">
    <location>
        <position position="39"/>
    </location>
</feature>
<organism evidence="2 3">
    <name type="scientific">Trifolium pratense</name>
    <name type="common">Red clover</name>
    <dbReference type="NCBI Taxonomy" id="57577"/>
    <lineage>
        <taxon>Eukaryota</taxon>
        <taxon>Viridiplantae</taxon>
        <taxon>Streptophyta</taxon>
        <taxon>Embryophyta</taxon>
        <taxon>Tracheophyta</taxon>
        <taxon>Spermatophyta</taxon>
        <taxon>Magnoliopsida</taxon>
        <taxon>eudicotyledons</taxon>
        <taxon>Gunneridae</taxon>
        <taxon>Pentapetalae</taxon>
        <taxon>rosids</taxon>
        <taxon>fabids</taxon>
        <taxon>Fabales</taxon>
        <taxon>Fabaceae</taxon>
        <taxon>Papilionoideae</taxon>
        <taxon>50 kb inversion clade</taxon>
        <taxon>NPAAA clade</taxon>
        <taxon>Hologalegina</taxon>
        <taxon>IRL clade</taxon>
        <taxon>Trifolieae</taxon>
        <taxon>Trifolium</taxon>
    </lineage>
</organism>
<protein>
    <submittedName>
        <fullName evidence="2">Uncharacterized protein</fullName>
    </submittedName>
</protein>
<proteinExistence type="predicted"/>
<dbReference type="EMBL" id="ASHM01049813">
    <property type="protein sequence ID" value="PNX85883.1"/>
    <property type="molecule type" value="Genomic_DNA"/>
</dbReference>
<feature type="compositionally biased region" description="Polar residues" evidence="1">
    <location>
        <begin position="27"/>
        <end position="39"/>
    </location>
</feature>
<evidence type="ECO:0000256" key="1">
    <source>
        <dbReference type="SAM" id="MobiDB-lite"/>
    </source>
</evidence>
<sequence>MSNPSDLVEALATYAATTRDDGGESSRIASQCSDRSAFE</sequence>
<dbReference type="AlphaFoldDB" id="A0A2K3M555"/>
<evidence type="ECO:0000313" key="2">
    <source>
        <dbReference type="EMBL" id="PNX85883.1"/>
    </source>
</evidence>
<reference evidence="2 3" key="2">
    <citation type="journal article" date="2017" name="Front. Plant Sci.">
        <title>Gene Classification and Mining of Molecular Markers Useful in Red Clover (Trifolium pratense) Breeding.</title>
        <authorList>
            <person name="Istvanek J."/>
            <person name="Dluhosova J."/>
            <person name="Dluhos P."/>
            <person name="Patkova L."/>
            <person name="Nedelnik J."/>
            <person name="Repkova J."/>
        </authorList>
    </citation>
    <scope>NUCLEOTIDE SEQUENCE [LARGE SCALE GENOMIC DNA]</scope>
    <source>
        <strain evidence="3">cv. Tatra</strain>
        <tissue evidence="2">Young leaves</tissue>
    </source>
</reference>
<accession>A0A2K3M555</accession>
<reference evidence="2 3" key="1">
    <citation type="journal article" date="2014" name="Am. J. Bot.">
        <title>Genome assembly and annotation for red clover (Trifolium pratense; Fabaceae).</title>
        <authorList>
            <person name="Istvanek J."/>
            <person name="Jaros M."/>
            <person name="Krenek A."/>
            <person name="Repkova J."/>
        </authorList>
    </citation>
    <scope>NUCLEOTIDE SEQUENCE [LARGE SCALE GENOMIC DNA]</scope>
    <source>
        <strain evidence="3">cv. Tatra</strain>
        <tissue evidence="2">Young leaves</tissue>
    </source>
</reference>
<evidence type="ECO:0000313" key="3">
    <source>
        <dbReference type="Proteomes" id="UP000236291"/>
    </source>
</evidence>
<name>A0A2K3M555_TRIPR</name>
<dbReference type="Proteomes" id="UP000236291">
    <property type="component" value="Unassembled WGS sequence"/>
</dbReference>
<gene>
    <name evidence="2" type="ORF">L195_g041957</name>
</gene>